<evidence type="ECO:0000313" key="11">
    <source>
        <dbReference type="EMBL" id="AFZ17574.1"/>
    </source>
</evidence>
<dbReference type="PATRIC" id="fig|1173027.3.peg.1890"/>
<proteinExistence type="predicted"/>
<dbReference type="InterPro" id="IPR052162">
    <property type="entry name" value="Sensor_kinase/Photoreceptor"/>
</dbReference>
<evidence type="ECO:0000259" key="10">
    <source>
        <dbReference type="PROSITE" id="PS50113"/>
    </source>
</evidence>
<comment type="catalytic activity">
    <reaction evidence="1">
        <text>ATP + protein L-histidine = ADP + protein N-phospho-L-histidine.</text>
        <dbReference type="EC" id="2.7.13.3"/>
    </reaction>
</comment>
<keyword evidence="6" id="KW-0902">Two-component regulatory system</keyword>
<dbReference type="InterPro" id="IPR003594">
    <property type="entry name" value="HATPase_dom"/>
</dbReference>
<dbReference type="eggNOG" id="COG4191">
    <property type="taxonomic scope" value="Bacteria"/>
</dbReference>
<keyword evidence="4" id="KW-0808">Transferase</keyword>
<evidence type="ECO:0000256" key="1">
    <source>
        <dbReference type="ARBA" id="ARBA00000085"/>
    </source>
</evidence>
<dbReference type="Pfam" id="PF08448">
    <property type="entry name" value="PAS_4"/>
    <property type="match status" value="1"/>
</dbReference>
<dbReference type="RefSeq" id="WP_015181729.1">
    <property type="nucleotide sequence ID" value="NC_019738.1"/>
</dbReference>
<dbReference type="PANTHER" id="PTHR43304">
    <property type="entry name" value="PHYTOCHROME-LIKE PROTEIN CPH1"/>
    <property type="match status" value="1"/>
</dbReference>
<dbReference type="PRINTS" id="PR00344">
    <property type="entry name" value="BCTRLSENSOR"/>
</dbReference>
<dbReference type="PROSITE" id="PS50112">
    <property type="entry name" value="PAS"/>
    <property type="match status" value="3"/>
</dbReference>
<dbReference type="SMART" id="SM00091">
    <property type="entry name" value="PAS"/>
    <property type="match status" value="4"/>
</dbReference>
<dbReference type="InterPro" id="IPR000014">
    <property type="entry name" value="PAS"/>
</dbReference>
<dbReference type="InterPro" id="IPR001610">
    <property type="entry name" value="PAC"/>
</dbReference>
<dbReference type="Gene3D" id="1.10.287.130">
    <property type="match status" value="1"/>
</dbReference>
<dbReference type="InterPro" id="IPR004358">
    <property type="entry name" value="Sig_transdc_His_kin-like_C"/>
</dbReference>
<dbReference type="PROSITE" id="PS50113">
    <property type="entry name" value="PAC"/>
    <property type="match status" value="3"/>
</dbReference>
<dbReference type="Proteomes" id="UP000010471">
    <property type="component" value="Chromosome"/>
</dbReference>
<dbReference type="SMART" id="SM00387">
    <property type="entry name" value="HATPase_c"/>
    <property type="match status" value="1"/>
</dbReference>
<dbReference type="CDD" id="cd00082">
    <property type="entry name" value="HisKA"/>
    <property type="match status" value="1"/>
</dbReference>
<feature type="domain" description="PAC" evidence="10">
    <location>
        <begin position="367"/>
        <end position="419"/>
    </location>
</feature>
<feature type="domain" description="PAS" evidence="9">
    <location>
        <begin position="420"/>
        <end position="496"/>
    </location>
</feature>
<dbReference type="PANTHER" id="PTHR43304:SF1">
    <property type="entry name" value="PAC DOMAIN-CONTAINING PROTEIN"/>
    <property type="match status" value="1"/>
</dbReference>
<keyword evidence="12" id="KW-1185">Reference proteome</keyword>
<dbReference type="KEGG" id="mic:Mic7113_1711"/>
<feature type="domain" description="PAS" evidence="9">
    <location>
        <begin position="293"/>
        <end position="363"/>
    </location>
</feature>
<dbReference type="InterPro" id="IPR036097">
    <property type="entry name" value="HisK_dim/P_sf"/>
</dbReference>
<gene>
    <name evidence="11" type="ORF">Mic7113_1711</name>
</gene>
<dbReference type="CDD" id="cd00130">
    <property type="entry name" value="PAS"/>
    <property type="match status" value="4"/>
</dbReference>
<dbReference type="FunFam" id="3.30.450.20:FF:000099">
    <property type="entry name" value="Sensory box sensor histidine kinase"/>
    <property type="match status" value="1"/>
</dbReference>
<name>K9WCW5_9CYAN</name>
<evidence type="ECO:0000256" key="5">
    <source>
        <dbReference type="ARBA" id="ARBA00022777"/>
    </source>
</evidence>
<dbReference type="Pfam" id="PF02518">
    <property type="entry name" value="HATPase_c"/>
    <property type="match status" value="1"/>
</dbReference>
<dbReference type="NCBIfam" id="TIGR00229">
    <property type="entry name" value="sensory_box"/>
    <property type="match status" value="3"/>
</dbReference>
<feature type="domain" description="PAS" evidence="9">
    <location>
        <begin position="178"/>
        <end position="220"/>
    </location>
</feature>
<dbReference type="InterPro" id="IPR000700">
    <property type="entry name" value="PAS-assoc_C"/>
</dbReference>
<dbReference type="InterPro" id="IPR005467">
    <property type="entry name" value="His_kinase_dom"/>
</dbReference>
<keyword evidence="3" id="KW-0597">Phosphoprotein</keyword>
<protein>
    <recommendedName>
        <fullName evidence="2">histidine kinase</fullName>
        <ecNumber evidence="2">2.7.13.3</ecNumber>
    </recommendedName>
</protein>
<evidence type="ECO:0000256" key="2">
    <source>
        <dbReference type="ARBA" id="ARBA00012438"/>
    </source>
</evidence>
<evidence type="ECO:0000259" key="9">
    <source>
        <dbReference type="PROSITE" id="PS50112"/>
    </source>
</evidence>
<dbReference type="Gene3D" id="6.10.250.490">
    <property type="match status" value="1"/>
</dbReference>
<dbReference type="Pfam" id="PF13426">
    <property type="entry name" value="PAS_9"/>
    <property type="match status" value="1"/>
</dbReference>
<dbReference type="InterPro" id="IPR036890">
    <property type="entry name" value="HATPase_C_sf"/>
</dbReference>
<dbReference type="Gene3D" id="3.30.565.10">
    <property type="entry name" value="Histidine kinase-like ATPase, C-terminal domain"/>
    <property type="match status" value="1"/>
</dbReference>
<feature type="coiled-coil region" evidence="7">
    <location>
        <begin position="537"/>
        <end position="578"/>
    </location>
</feature>
<feature type="domain" description="PAC" evidence="10">
    <location>
        <begin position="494"/>
        <end position="546"/>
    </location>
</feature>
<keyword evidence="5" id="KW-0418">Kinase</keyword>
<evidence type="ECO:0000256" key="6">
    <source>
        <dbReference type="ARBA" id="ARBA00023012"/>
    </source>
</evidence>
<evidence type="ECO:0000256" key="4">
    <source>
        <dbReference type="ARBA" id="ARBA00022679"/>
    </source>
</evidence>
<feature type="domain" description="PAC" evidence="10">
    <location>
        <begin position="97"/>
        <end position="148"/>
    </location>
</feature>
<dbReference type="InterPro" id="IPR035965">
    <property type="entry name" value="PAS-like_dom_sf"/>
</dbReference>
<dbReference type="SUPFAM" id="SSF47384">
    <property type="entry name" value="Homodimeric domain of signal transducing histidine kinase"/>
    <property type="match status" value="1"/>
</dbReference>
<keyword evidence="7" id="KW-0175">Coiled coil</keyword>
<feature type="domain" description="Histidine kinase" evidence="8">
    <location>
        <begin position="587"/>
        <end position="848"/>
    </location>
</feature>
<dbReference type="EC" id="2.7.13.3" evidence="2"/>
<dbReference type="OrthoDB" id="9773246at2"/>
<dbReference type="GO" id="GO:0000155">
    <property type="term" value="F:phosphorelay sensor kinase activity"/>
    <property type="evidence" value="ECO:0007669"/>
    <property type="project" value="InterPro"/>
</dbReference>
<dbReference type="HOGENOM" id="CLU_000445_114_39_3"/>
<dbReference type="PROSITE" id="PS50109">
    <property type="entry name" value="HIS_KIN"/>
    <property type="match status" value="1"/>
</dbReference>
<dbReference type="eggNOG" id="COG2202">
    <property type="taxonomic scope" value="Bacteria"/>
</dbReference>
<sequence length="848" mass="96700">MEDSITQSHQSEATLSKSELRWRRISARVPGVIYQFLRYPDGTLAFPFISPSCRRIFEVEAIEIEADASVLMSMIHPQDEEDFNRSVTHSIETLQPWSWEGRFILPSGQIKWIQAASAPERQADGEILWDGLLIDITARKQAEDELWQTRKELEHSVEERTGELSPVNEPLRFTQFSMDYAPEAILWMDGEAHFFYVNEAACQMLGYSRKELLSMSVYDVDPNLPAQSWPEYRKKLKPLGSVTLESTNRAKDGRIFPVEISINHLEFKGQEYNCIFVRDISERYKAKEALQQSEQKFRSMVENANDIIYQLTPDGIFSYVSPNWVELLGHEISEVEGKVFTLFVHPDDVPVCLGTLRRAIEKAQNQSGVEYRVRHKTGTWRWYISNLSLLRDASGRVVSVIGIARDISDRKQAEDALRESEERFRNLVESTNDFIWEVDRNAIYTYVSPQIKDTLGYEVAEVLGKTPFDFMPSEEACCVSELMSNRVALRQSITNLENSNFHKDGHIVVLEMSGVPFFDQAGNFQGYRGIDRDITKRKQTEEAVRQSKVQLQRQANQLEQTLRKLQNTQAQLIQTEKMSSLGQLVAGMAHEINNPINFIYGNINHAHNYISDLFYLINLYQKNLPHSTLEIAAKIDEVDLDFVIEDFPKLLDSMKLGAERIRKIVQSLSTFSRVDEAAVKEVDIHQGIDSTLILLEGRLKPPLNSQTIQVIKDYSNLPLVKCYPGELNQVFMNLLNNAIDALEKQNRHQNFAEISANPGMIKIRTEISSKSASKPWIVIRIVDNGSGMTEEVSSRAFDPFFTTKPVGEGTGLGLAISYQIVVELHKGRLYCISSPGQGTEFVIELPNF</sequence>
<dbReference type="SUPFAM" id="SSF55874">
    <property type="entry name" value="ATPase domain of HSP90 chaperone/DNA topoisomerase II/histidine kinase"/>
    <property type="match status" value="1"/>
</dbReference>
<organism evidence="11 12">
    <name type="scientific">Allocoleopsis franciscana PCC 7113</name>
    <dbReference type="NCBI Taxonomy" id="1173027"/>
    <lineage>
        <taxon>Bacteria</taxon>
        <taxon>Bacillati</taxon>
        <taxon>Cyanobacteriota</taxon>
        <taxon>Cyanophyceae</taxon>
        <taxon>Coleofasciculales</taxon>
        <taxon>Coleofasciculaceae</taxon>
        <taxon>Allocoleopsis</taxon>
        <taxon>Allocoleopsis franciscana</taxon>
    </lineage>
</organism>
<evidence type="ECO:0000256" key="7">
    <source>
        <dbReference type="SAM" id="Coils"/>
    </source>
</evidence>
<dbReference type="STRING" id="1173027.Mic7113_1711"/>
<reference evidence="11 12" key="1">
    <citation type="submission" date="2012-06" db="EMBL/GenBank/DDBJ databases">
        <title>Finished chromosome of genome of Microcoleus sp. PCC 7113.</title>
        <authorList>
            <consortium name="US DOE Joint Genome Institute"/>
            <person name="Gugger M."/>
            <person name="Coursin T."/>
            <person name="Rippka R."/>
            <person name="Tandeau De Marsac N."/>
            <person name="Huntemann M."/>
            <person name="Wei C.-L."/>
            <person name="Han J."/>
            <person name="Detter J.C."/>
            <person name="Han C."/>
            <person name="Tapia R."/>
            <person name="Chen A."/>
            <person name="Kyrpides N."/>
            <person name="Mavromatis K."/>
            <person name="Markowitz V."/>
            <person name="Szeto E."/>
            <person name="Ivanova N."/>
            <person name="Pagani I."/>
            <person name="Pati A."/>
            <person name="Goodwin L."/>
            <person name="Nordberg H.P."/>
            <person name="Cantor M.N."/>
            <person name="Hua S.X."/>
            <person name="Woyke T."/>
            <person name="Kerfeld C.A."/>
        </authorList>
    </citation>
    <scope>NUCLEOTIDE SEQUENCE [LARGE SCALE GENOMIC DNA]</scope>
    <source>
        <strain evidence="11 12">PCC 7113</strain>
    </source>
</reference>
<dbReference type="AlphaFoldDB" id="K9WCW5"/>
<evidence type="ECO:0000259" key="8">
    <source>
        <dbReference type="PROSITE" id="PS50109"/>
    </source>
</evidence>
<evidence type="ECO:0000313" key="12">
    <source>
        <dbReference type="Proteomes" id="UP000010471"/>
    </source>
</evidence>
<dbReference type="Pfam" id="PF08447">
    <property type="entry name" value="PAS_3"/>
    <property type="match status" value="2"/>
</dbReference>
<dbReference type="SMART" id="SM00086">
    <property type="entry name" value="PAC"/>
    <property type="match status" value="4"/>
</dbReference>
<accession>K9WCW5</accession>
<dbReference type="InterPro" id="IPR013655">
    <property type="entry name" value="PAS_fold_3"/>
</dbReference>
<dbReference type="InterPro" id="IPR003661">
    <property type="entry name" value="HisK_dim/P_dom"/>
</dbReference>
<feature type="coiled-coil region" evidence="7">
    <location>
        <begin position="403"/>
        <end position="430"/>
    </location>
</feature>
<dbReference type="InterPro" id="IPR013656">
    <property type="entry name" value="PAS_4"/>
</dbReference>
<evidence type="ECO:0000256" key="3">
    <source>
        <dbReference type="ARBA" id="ARBA00022553"/>
    </source>
</evidence>
<dbReference type="Gene3D" id="3.30.450.20">
    <property type="entry name" value="PAS domain"/>
    <property type="match status" value="4"/>
</dbReference>
<dbReference type="EMBL" id="CP003630">
    <property type="protein sequence ID" value="AFZ17574.1"/>
    <property type="molecule type" value="Genomic_DNA"/>
</dbReference>
<dbReference type="SUPFAM" id="SSF55785">
    <property type="entry name" value="PYP-like sensor domain (PAS domain)"/>
    <property type="match status" value="4"/>
</dbReference>